<evidence type="ECO:0000256" key="3">
    <source>
        <dbReference type="ARBA" id="ARBA00022617"/>
    </source>
</evidence>
<evidence type="ECO:0000256" key="2">
    <source>
        <dbReference type="ARBA" id="ARBA00010617"/>
    </source>
</evidence>
<dbReference type="PROSITE" id="PS00086">
    <property type="entry name" value="CYTOCHROME_P450"/>
    <property type="match status" value="1"/>
</dbReference>
<dbReference type="InterPro" id="IPR001128">
    <property type="entry name" value="Cyt_P450"/>
</dbReference>
<evidence type="ECO:0000256" key="7">
    <source>
        <dbReference type="RuleBase" id="RU000461"/>
    </source>
</evidence>
<keyword evidence="7" id="KW-0560">Oxidoreductase</keyword>
<dbReference type="PANTHER" id="PTHR24305">
    <property type="entry name" value="CYTOCHROME P450"/>
    <property type="match status" value="1"/>
</dbReference>
<comment type="cofactor">
    <cofactor evidence="1 6">
        <name>heme</name>
        <dbReference type="ChEBI" id="CHEBI:30413"/>
    </cofactor>
</comment>
<reference evidence="9 10" key="1">
    <citation type="submission" date="2015-09" db="EMBL/GenBank/DDBJ databases">
        <title>Host preference determinants of Valsa canker pathogens revealed by comparative genomics.</title>
        <authorList>
            <person name="Yin Z."/>
            <person name="Huang L."/>
        </authorList>
    </citation>
    <scope>NUCLEOTIDE SEQUENCE [LARGE SCALE GENOMIC DNA]</scope>
    <source>
        <strain evidence="9 10">YSFL</strain>
    </source>
</reference>
<accession>A0A423VMM1</accession>
<gene>
    <name evidence="9" type="ORF">VSDG_07227</name>
</gene>
<dbReference type="AlphaFoldDB" id="A0A423VMM1"/>
<evidence type="ECO:0000313" key="10">
    <source>
        <dbReference type="Proteomes" id="UP000284375"/>
    </source>
</evidence>
<dbReference type="GO" id="GO:0005506">
    <property type="term" value="F:iron ion binding"/>
    <property type="evidence" value="ECO:0007669"/>
    <property type="project" value="InterPro"/>
</dbReference>
<keyword evidence="8" id="KW-0472">Membrane</keyword>
<keyword evidence="8" id="KW-0812">Transmembrane</keyword>
<dbReference type="InterPro" id="IPR002401">
    <property type="entry name" value="Cyt_P450_E_grp-I"/>
</dbReference>
<dbReference type="STRING" id="252740.A0A423VMM1"/>
<name>A0A423VMM1_CYTCH</name>
<dbReference type="SUPFAM" id="SSF48264">
    <property type="entry name" value="Cytochrome P450"/>
    <property type="match status" value="1"/>
</dbReference>
<dbReference type="OrthoDB" id="3934656at2759"/>
<keyword evidence="7" id="KW-0503">Monooxygenase</keyword>
<dbReference type="Proteomes" id="UP000284375">
    <property type="component" value="Unassembled WGS sequence"/>
</dbReference>
<protein>
    <recommendedName>
        <fullName evidence="11">Pisatin demethylase</fullName>
    </recommendedName>
</protein>
<keyword evidence="4 6" id="KW-0479">Metal-binding</keyword>
<dbReference type="GO" id="GO:0020037">
    <property type="term" value="F:heme binding"/>
    <property type="evidence" value="ECO:0007669"/>
    <property type="project" value="InterPro"/>
</dbReference>
<sequence>MQEPRPEEALGLINQIRLTVSLIASACTAFFILTILSLLTVAIYRLYLHPLSRIPGPRFAAVTNCWYAYQVRNGRMLLLGKTIHKQYGPVVRVGPNEVWFNTKDAFRLIYGPTAGYEKSSFYLATALLKPKLDTQLSLQSPDTLDLLAERDMKRYRLQRRLIGPIYHTNNVKRHEHAVDTVLQQVVQQLRSLDGSEVDLKEWMHIITVECLAAVSLSWSPGYLRDNSDGASGRHAYMGWRRKSVLGIFPLAVILETFSRSAGRAFSYIWGVRYHTPKEGFKPFFPAVQRKIWQRIKASMREKRQRDDRKDLAADLIQLHKDRPEFNIQYLRRMAITNFGAGHETMTSTLISTFSMIGSHVQAQKRVANEALQCLDPISFDNAVRLPFTQASIKEAQRLHPVIGMSLPRTVPEGGMTLDGLYLPRGTIVGCNPVSLHRNPDIFGSDAESFSPDRWLNSDDVRAMERYNLIWGGGARTCPGRNLAEMLVSKIIPALAKNFEIHVTIPPDNEMPYYFMAMMTGVRARFIPRSQAV</sequence>
<proteinExistence type="inferred from homology"/>
<keyword evidence="10" id="KW-1185">Reference proteome</keyword>
<keyword evidence="3 6" id="KW-0349">Heme</keyword>
<dbReference type="Gene3D" id="1.10.630.10">
    <property type="entry name" value="Cytochrome P450"/>
    <property type="match status" value="1"/>
</dbReference>
<comment type="caution">
    <text evidence="9">The sequence shown here is derived from an EMBL/GenBank/DDBJ whole genome shotgun (WGS) entry which is preliminary data.</text>
</comment>
<feature type="binding site" description="axial binding residue" evidence="6">
    <location>
        <position position="477"/>
    </location>
    <ligand>
        <name>heme</name>
        <dbReference type="ChEBI" id="CHEBI:30413"/>
    </ligand>
    <ligandPart>
        <name>Fe</name>
        <dbReference type="ChEBI" id="CHEBI:18248"/>
    </ligandPart>
</feature>
<dbReference type="GO" id="GO:0004497">
    <property type="term" value="F:monooxygenase activity"/>
    <property type="evidence" value="ECO:0007669"/>
    <property type="project" value="UniProtKB-KW"/>
</dbReference>
<organism evidence="9 10">
    <name type="scientific">Cytospora chrysosperma</name>
    <name type="common">Cytospora canker fungus</name>
    <name type="synonym">Sphaeria chrysosperma</name>
    <dbReference type="NCBI Taxonomy" id="252740"/>
    <lineage>
        <taxon>Eukaryota</taxon>
        <taxon>Fungi</taxon>
        <taxon>Dikarya</taxon>
        <taxon>Ascomycota</taxon>
        <taxon>Pezizomycotina</taxon>
        <taxon>Sordariomycetes</taxon>
        <taxon>Sordariomycetidae</taxon>
        <taxon>Diaporthales</taxon>
        <taxon>Cytosporaceae</taxon>
        <taxon>Cytospora</taxon>
    </lineage>
</organism>
<keyword evidence="8" id="KW-1133">Transmembrane helix</keyword>
<evidence type="ECO:0000256" key="1">
    <source>
        <dbReference type="ARBA" id="ARBA00001971"/>
    </source>
</evidence>
<evidence type="ECO:0000256" key="5">
    <source>
        <dbReference type="ARBA" id="ARBA00023004"/>
    </source>
</evidence>
<dbReference type="EMBL" id="LJZO01000038">
    <property type="protein sequence ID" value="ROV92275.1"/>
    <property type="molecule type" value="Genomic_DNA"/>
</dbReference>
<evidence type="ECO:0000256" key="6">
    <source>
        <dbReference type="PIRSR" id="PIRSR602401-1"/>
    </source>
</evidence>
<dbReference type="InterPro" id="IPR050121">
    <property type="entry name" value="Cytochrome_P450_monoxygenase"/>
</dbReference>
<keyword evidence="5 6" id="KW-0408">Iron</keyword>
<dbReference type="InterPro" id="IPR036396">
    <property type="entry name" value="Cyt_P450_sf"/>
</dbReference>
<dbReference type="PRINTS" id="PR00385">
    <property type="entry name" value="P450"/>
</dbReference>
<dbReference type="PANTHER" id="PTHR24305:SF232">
    <property type="entry name" value="P450, PUTATIVE (EUROFUNG)-RELATED"/>
    <property type="match status" value="1"/>
</dbReference>
<dbReference type="InterPro" id="IPR017972">
    <property type="entry name" value="Cyt_P450_CS"/>
</dbReference>
<evidence type="ECO:0000256" key="8">
    <source>
        <dbReference type="SAM" id="Phobius"/>
    </source>
</evidence>
<evidence type="ECO:0000256" key="4">
    <source>
        <dbReference type="ARBA" id="ARBA00022723"/>
    </source>
</evidence>
<comment type="similarity">
    <text evidence="2 7">Belongs to the cytochrome P450 family.</text>
</comment>
<dbReference type="PRINTS" id="PR00463">
    <property type="entry name" value="EP450I"/>
</dbReference>
<evidence type="ECO:0000313" key="9">
    <source>
        <dbReference type="EMBL" id="ROV92275.1"/>
    </source>
</evidence>
<evidence type="ECO:0008006" key="11">
    <source>
        <dbReference type="Google" id="ProtNLM"/>
    </source>
</evidence>
<dbReference type="Pfam" id="PF00067">
    <property type="entry name" value="p450"/>
    <property type="match status" value="1"/>
</dbReference>
<dbReference type="GO" id="GO:0016705">
    <property type="term" value="F:oxidoreductase activity, acting on paired donors, with incorporation or reduction of molecular oxygen"/>
    <property type="evidence" value="ECO:0007669"/>
    <property type="project" value="InterPro"/>
</dbReference>
<feature type="transmembrane region" description="Helical" evidence="8">
    <location>
        <begin position="20"/>
        <end position="44"/>
    </location>
</feature>